<keyword evidence="3 6" id="KW-0963">Cytoplasm</keyword>
<dbReference type="EC" id="5.4.99.62" evidence="2 6"/>
<feature type="active site" description="Proton donor" evidence="6">
    <location>
        <position position="20"/>
    </location>
</feature>
<evidence type="ECO:0000313" key="7">
    <source>
        <dbReference type="EMBL" id="BDG01246.1"/>
    </source>
</evidence>
<dbReference type="Pfam" id="PF05025">
    <property type="entry name" value="RbsD_FucU"/>
    <property type="match status" value="1"/>
</dbReference>
<accession>A0ABM7WP57</accession>
<dbReference type="Proteomes" id="UP001162891">
    <property type="component" value="Chromosome"/>
</dbReference>
<proteinExistence type="inferred from homology"/>
<comment type="subunit">
    <text evidence="6">Homodecamer.</text>
</comment>
<dbReference type="PANTHER" id="PTHR37831">
    <property type="entry name" value="D-RIBOSE PYRANASE"/>
    <property type="match status" value="1"/>
</dbReference>
<dbReference type="InterPro" id="IPR023064">
    <property type="entry name" value="D-ribose_pyranase"/>
</dbReference>
<comment type="pathway">
    <text evidence="6">Carbohydrate metabolism; D-ribose degradation; D-ribose 5-phosphate from beta-D-ribopyranose: step 1/2.</text>
</comment>
<protein>
    <recommendedName>
        <fullName evidence="2 6">D-ribose pyranase</fullName>
        <ecNumber evidence="2 6">5.4.99.62</ecNumber>
    </recommendedName>
</protein>
<gene>
    <name evidence="6 7" type="primary">rbsD</name>
    <name evidence="7" type="ORF">AMOR_02420</name>
</gene>
<feature type="binding site" evidence="6">
    <location>
        <begin position="127"/>
        <end position="129"/>
    </location>
    <ligand>
        <name>substrate</name>
    </ligand>
</feature>
<dbReference type="RefSeq" id="WP_248357638.1">
    <property type="nucleotide sequence ID" value="NZ_AP025591.1"/>
</dbReference>
<comment type="subcellular location">
    <subcellularLocation>
        <location evidence="6">Cytoplasm</location>
    </subcellularLocation>
</comment>
<reference evidence="8" key="1">
    <citation type="journal article" date="2022" name="Int. J. Syst. Evol. Microbiol.">
        <title>Anaeromyxobacter oryzae sp. nov., Anaeromyxobacter diazotrophicus sp. nov. and Anaeromyxobacter paludicola sp. nov., isolated from paddy soils.</title>
        <authorList>
            <person name="Itoh H."/>
            <person name="Xu Z."/>
            <person name="Mise K."/>
            <person name="Masuda Y."/>
            <person name="Ushijima N."/>
            <person name="Hayakawa C."/>
            <person name="Shiratori Y."/>
            <person name="Senoo K."/>
        </authorList>
    </citation>
    <scope>NUCLEOTIDE SEQUENCE [LARGE SCALE GENOMIC DNA]</scope>
    <source>
        <strain evidence="8">Red232</strain>
    </source>
</reference>
<comment type="similarity">
    <text evidence="6">Belongs to the RbsD / FucU family. RbsD subfamily.</text>
</comment>
<evidence type="ECO:0000256" key="1">
    <source>
        <dbReference type="ARBA" id="ARBA00000223"/>
    </source>
</evidence>
<comment type="catalytic activity">
    <reaction evidence="1 6">
        <text>beta-D-ribopyranose = beta-D-ribofuranose</text>
        <dbReference type="Rhea" id="RHEA:25432"/>
        <dbReference type="ChEBI" id="CHEBI:27476"/>
        <dbReference type="ChEBI" id="CHEBI:47002"/>
        <dbReference type="EC" id="5.4.99.62"/>
    </reaction>
</comment>
<dbReference type="NCBIfam" id="NF008761">
    <property type="entry name" value="PRK11797.1"/>
    <property type="match status" value="1"/>
</dbReference>
<keyword evidence="8" id="KW-1185">Reference proteome</keyword>
<dbReference type="SUPFAM" id="SSF102546">
    <property type="entry name" value="RbsD-like"/>
    <property type="match status" value="1"/>
</dbReference>
<comment type="function">
    <text evidence="6">Catalyzes the interconversion of beta-pyran and beta-furan forms of D-ribose.</text>
</comment>
<dbReference type="EMBL" id="AP025591">
    <property type="protein sequence ID" value="BDG01246.1"/>
    <property type="molecule type" value="Genomic_DNA"/>
</dbReference>
<dbReference type="InterPro" id="IPR007721">
    <property type="entry name" value="RbsD_FucU"/>
</dbReference>
<evidence type="ECO:0000256" key="2">
    <source>
        <dbReference type="ARBA" id="ARBA00012862"/>
    </source>
</evidence>
<evidence type="ECO:0000256" key="5">
    <source>
        <dbReference type="ARBA" id="ARBA00023277"/>
    </source>
</evidence>
<sequence length="138" mass="14762">MKRGAILHPELSRIIALLGHGDALVVADAGLPIPAGVERIDLAYAPGRPPFLDVLEAVLAEMEVERATIATEVDARTPAPVRDALRARLAALPKVKAHGIEVVPHGELKRLVRGARAVVRTGEFTPYANVILWSGVVF</sequence>
<dbReference type="PANTHER" id="PTHR37831:SF1">
    <property type="entry name" value="D-RIBOSE PYRANASE"/>
    <property type="match status" value="1"/>
</dbReference>
<keyword evidence="4 6" id="KW-0413">Isomerase</keyword>
<organism evidence="7 8">
    <name type="scientific">Anaeromyxobacter oryzae</name>
    <dbReference type="NCBI Taxonomy" id="2918170"/>
    <lineage>
        <taxon>Bacteria</taxon>
        <taxon>Pseudomonadati</taxon>
        <taxon>Myxococcota</taxon>
        <taxon>Myxococcia</taxon>
        <taxon>Myxococcales</taxon>
        <taxon>Cystobacterineae</taxon>
        <taxon>Anaeromyxobacteraceae</taxon>
        <taxon>Anaeromyxobacter</taxon>
    </lineage>
</organism>
<evidence type="ECO:0000313" key="8">
    <source>
        <dbReference type="Proteomes" id="UP001162891"/>
    </source>
</evidence>
<evidence type="ECO:0000256" key="3">
    <source>
        <dbReference type="ARBA" id="ARBA00022490"/>
    </source>
</evidence>
<keyword evidence="5 6" id="KW-0119">Carbohydrate metabolism</keyword>
<evidence type="ECO:0000256" key="6">
    <source>
        <dbReference type="HAMAP-Rule" id="MF_01661"/>
    </source>
</evidence>
<dbReference type="Gene3D" id="3.40.1650.10">
    <property type="entry name" value="RbsD-like domain"/>
    <property type="match status" value="1"/>
</dbReference>
<dbReference type="InterPro" id="IPR023750">
    <property type="entry name" value="RbsD-like_sf"/>
</dbReference>
<feature type="binding site" evidence="6">
    <location>
        <position position="105"/>
    </location>
    <ligand>
        <name>substrate</name>
    </ligand>
</feature>
<name>A0ABM7WP57_9BACT</name>
<dbReference type="HAMAP" id="MF_01661">
    <property type="entry name" value="D_rib_pyranase"/>
    <property type="match status" value="1"/>
</dbReference>
<feature type="binding site" evidence="6">
    <location>
        <position position="28"/>
    </location>
    <ligand>
        <name>substrate</name>
    </ligand>
</feature>
<evidence type="ECO:0000256" key="4">
    <source>
        <dbReference type="ARBA" id="ARBA00023235"/>
    </source>
</evidence>